<comment type="caution">
    <text evidence="1">The sequence shown here is derived from an EMBL/GenBank/DDBJ whole genome shotgun (WGS) entry which is preliminary data.</text>
</comment>
<keyword evidence="2" id="KW-1185">Reference proteome</keyword>
<dbReference type="EMBL" id="BLXT01005763">
    <property type="protein sequence ID" value="GFO25650.1"/>
    <property type="molecule type" value="Genomic_DNA"/>
</dbReference>
<sequence length="119" mass="13237">MISGFRALRQVRAQVAGLESATEGSAYLRADLLATEPPTPRSTQDPTTEMVIKRAFSAKSTEVPRRAFSAKSTEVPRRAYSVESTEVPRRAYSVESTEVPRRAYSVKSIEVPRRAYSVE</sequence>
<name>A0AAV4C2M5_9GAST</name>
<dbReference type="Proteomes" id="UP000735302">
    <property type="component" value="Unassembled WGS sequence"/>
</dbReference>
<proteinExistence type="predicted"/>
<evidence type="ECO:0000313" key="1">
    <source>
        <dbReference type="EMBL" id="GFO25650.1"/>
    </source>
</evidence>
<dbReference type="AlphaFoldDB" id="A0AAV4C2M5"/>
<evidence type="ECO:0000313" key="2">
    <source>
        <dbReference type="Proteomes" id="UP000735302"/>
    </source>
</evidence>
<reference evidence="1 2" key="1">
    <citation type="journal article" date="2021" name="Elife">
        <title>Chloroplast acquisition without the gene transfer in kleptoplastic sea slugs, Plakobranchus ocellatus.</title>
        <authorList>
            <person name="Maeda T."/>
            <person name="Takahashi S."/>
            <person name="Yoshida T."/>
            <person name="Shimamura S."/>
            <person name="Takaki Y."/>
            <person name="Nagai Y."/>
            <person name="Toyoda A."/>
            <person name="Suzuki Y."/>
            <person name="Arimoto A."/>
            <person name="Ishii H."/>
            <person name="Satoh N."/>
            <person name="Nishiyama T."/>
            <person name="Hasebe M."/>
            <person name="Maruyama T."/>
            <person name="Minagawa J."/>
            <person name="Obokata J."/>
            <person name="Shigenobu S."/>
        </authorList>
    </citation>
    <scope>NUCLEOTIDE SEQUENCE [LARGE SCALE GENOMIC DNA]</scope>
</reference>
<accession>A0AAV4C2M5</accession>
<organism evidence="1 2">
    <name type="scientific">Plakobranchus ocellatus</name>
    <dbReference type="NCBI Taxonomy" id="259542"/>
    <lineage>
        <taxon>Eukaryota</taxon>
        <taxon>Metazoa</taxon>
        <taxon>Spiralia</taxon>
        <taxon>Lophotrochozoa</taxon>
        <taxon>Mollusca</taxon>
        <taxon>Gastropoda</taxon>
        <taxon>Heterobranchia</taxon>
        <taxon>Euthyneura</taxon>
        <taxon>Panpulmonata</taxon>
        <taxon>Sacoglossa</taxon>
        <taxon>Placobranchoidea</taxon>
        <taxon>Plakobranchidae</taxon>
        <taxon>Plakobranchus</taxon>
    </lineage>
</organism>
<gene>
    <name evidence="1" type="ORF">PoB_005215500</name>
</gene>
<protein>
    <submittedName>
        <fullName evidence="1">Erythrocyte binding protein 3</fullName>
    </submittedName>
</protein>